<dbReference type="Proteomes" id="UP001445335">
    <property type="component" value="Unassembled WGS sequence"/>
</dbReference>
<evidence type="ECO:0000313" key="1">
    <source>
        <dbReference type="EMBL" id="KAK9843479.1"/>
    </source>
</evidence>
<organism evidence="1 2">
    <name type="scientific">Elliptochloris bilobata</name>
    <dbReference type="NCBI Taxonomy" id="381761"/>
    <lineage>
        <taxon>Eukaryota</taxon>
        <taxon>Viridiplantae</taxon>
        <taxon>Chlorophyta</taxon>
        <taxon>core chlorophytes</taxon>
        <taxon>Trebouxiophyceae</taxon>
        <taxon>Trebouxiophyceae incertae sedis</taxon>
        <taxon>Elliptochloris clade</taxon>
        <taxon>Elliptochloris</taxon>
    </lineage>
</organism>
<accession>A0AAW1SB05</accession>
<dbReference type="AlphaFoldDB" id="A0AAW1SB05"/>
<proteinExistence type="predicted"/>
<evidence type="ECO:0000313" key="2">
    <source>
        <dbReference type="Proteomes" id="UP001445335"/>
    </source>
</evidence>
<protein>
    <submittedName>
        <fullName evidence="1">Uncharacterized protein</fullName>
    </submittedName>
</protein>
<reference evidence="1 2" key="1">
    <citation type="journal article" date="2024" name="Nat. Commun.">
        <title>Phylogenomics reveals the evolutionary origins of lichenization in chlorophyte algae.</title>
        <authorList>
            <person name="Puginier C."/>
            <person name="Libourel C."/>
            <person name="Otte J."/>
            <person name="Skaloud P."/>
            <person name="Haon M."/>
            <person name="Grisel S."/>
            <person name="Petersen M."/>
            <person name="Berrin J.G."/>
            <person name="Delaux P.M."/>
            <person name="Dal Grande F."/>
            <person name="Keller J."/>
        </authorList>
    </citation>
    <scope>NUCLEOTIDE SEQUENCE [LARGE SCALE GENOMIC DNA]</scope>
    <source>
        <strain evidence="1 2">SAG 245.80</strain>
    </source>
</reference>
<keyword evidence="2" id="KW-1185">Reference proteome</keyword>
<sequence>MAPGPTFDLLTSGQASALGSMRENAARRSEAAMPKLKARVCTLGPRYGELNLFEAPGGTAAAAALYGRSYLELACCAELCERVTLSVRTWQGKALHCGVRPSQAP</sequence>
<name>A0AAW1SB05_9CHLO</name>
<gene>
    <name evidence="1" type="ORF">WJX81_004586</name>
</gene>
<comment type="caution">
    <text evidence="1">The sequence shown here is derived from an EMBL/GenBank/DDBJ whole genome shotgun (WGS) entry which is preliminary data.</text>
</comment>
<dbReference type="EMBL" id="JALJOU010000006">
    <property type="protein sequence ID" value="KAK9843479.1"/>
    <property type="molecule type" value="Genomic_DNA"/>
</dbReference>